<dbReference type="AlphaFoldDB" id="A0A1X7T7N6"/>
<reference evidence="1" key="1">
    <citation type="submission" date="2017-05" db="UniProtKB">
        <authorList>
            <consortium name="EnsemblMetazoa"/>
        </authorList>
    </citation>
    <scope>IDENTIFICATION</scope>
</reference>
<sequence>MSLRQDLKSLQIKKHPPYYLVFFKEDRSLGVAKANNIIELDKEDLLEPGTECHVRSKKMYLMELW</sequence>
<dbReference type="EnsemblMetazoa" id="Aqu2.1.10544_001">
    <property type="protein sequence ID" value="Aqu2.1.10544_001"/>
    <property type="gene ID" value="Aqu2.1.10544"/>
</dbReference>
<proteinExistence type="predicted"/>
<organism evidence="1">
    <name type="scientific">Amphimedon queenslandica</name>
    <name type="common">Sponge</name>
    <dbReference type="NCBI Taxonomy" id="400682"/>
    <lineage>
        <taxon>Eukaryota</taxon>
        <taxon>Metazoa</taxon>
        <taxon>Porifera</taxon>
        <taxon>Demospongiae</taxon>
        <taxon>Heteroscleromorpha</taxon>
        <taxon>Haplosclerida</taxon>
        <taxon>Niphatidae</taxon>
        <taxon>Amphimedon</taxon>
    </lineage>
</organism>
<dbReference type="InParanoid" id="A0A1X7T7N6"/>
<evidence type="ECO:0000313" key="1">
    <source>
        <dbReference type="EnsemblMetazoa" id="Aqu2.1.10544_001"/>
    </source>
</evidence>
<accession>A0A1X7T7N6</accession>
<protein>
    <submittedName>
        <fullName evidence="1">Uncharacterized protein</fullName>
    </submittedName>
</protein>
<name>A0A1X7T7N6_AMPQE</name>